<proteinExistence type="predicted"/>
<dbReference type="AlphaFoldDB" id="A0AAP0I1F5"/>
<name>A0AAP0I1F5_9MAGN</name>
<organism evidence="1 2">
    <name type="scientific">Stephania cephalantha</name>
    <dbReference type="NCBI Taxonomy" id="152367"/>
    <lineage>
        <taxon>Eukaryota</taxon>
        <taxon>Viridiplantae</taxon>
        <taxon>Streptophyta</taxon>
        <taxon>Embryophyta</taxon>
        <taxon>Tracheophyta</taxon>
        <taxon>Spermatophyta</taxon>
        <taxon>Magnoliopsida</taxon>
        <taxon>Ranunculales</taxon>
        <taxon>Menispermaceae</taxon>
        <taxon>Menispermoideae</taxon>
        <taxon>Cissampelideae</taxon>
        <taxon>Stephania</taxon>
    </lineage>
</organism>
<evidence type="ECO:0000313" key="2">
    <source>
        <dbReference type="Proteomes" id="UP001419268"/>
    </source>
</evidence>
<evidence type="ECO:0000313" key="1">
    <source>
        <dbReference type="EMBL" id="KAK9104520.1"/>
    </source>
</evidence>
<keyword evidence="2" id="KW-1185">Reference proteome</keyword>
<accession>A0AAP0I1F5</accession>
<sequence length="92" mass="9797">MVSKQSLMVNLSSSSSSIFADVAVVAKSFNFNLPFKLNESNFSYWKVQVRAAVRALGLELLLTTPRSNVLSDVSLISGGSVVPTNNFGGPST</sequence>
<comment type="caution">
    <text evidence="1">The sequence shown here is derived from an EMBL/GenBank/DDBJ whole genome shotgun (WGS) entry which is preliminary data.</text>
</comment>
<gene>
    <name evidence="1" type="ORF">Scep_021364</name>
</gene>
<reference evidence="1 2" key="1">
    <citation type="submission" date="2024-01" db="EMBL/GenBank/DDBJ databases">
        <title>Genome assemblies of Stephania.</title>
        <authorList>
            <person name="Yang L."/>
        </authorList>
    </citation>
    <scope>NUCLEOTIDE SEQUENCE [LARGE SCALE GENOMIC DNA]</scope>
    <source>
        <strain evidence="1">JXDWG</strain>
        <tissue evidence="1">Leaf</tissue>
    </source>
</reference>
<dbReference type="EMBL" id="JBBNAG010000009">
    <property type="protein sequence ID" value="KAK9104520.1"/>
    <property type="molecule type" value="Genomic_DNA"/>
</dbReference>
<dbReference type="Proteomes" id="UP001419268">
    <property type="component" value="Unassembled WGS sequence"/>
</dbReference>
<protein>
    <submittedName>
        <fullName evidence="1">Uncharacterized protein</fullName>
    </submittedName>
</protein>